<dbReference type="InterPro" id="IPR002641">
    <property type="entry name" value="PNPLA_dom"/>
</dbReference>
<evidence type="ECO:0000256" key="1">
    <source>
        <dbReference type="ARBA" id="ARBA00023098"/>
    </source>
</evidence>
<dbReference type="AlphaFoldDB" id="A0A7D6ZWA1"/>
<keyword evidence="1" id="KW-0443">Lipid metabolism</keyword>
<accession>A0A7D6ZWA1</accession>
<dbReference type="Pfam" id="PF01734">
    <property type="entry name" value="Patatin"/>
    <property type="match status" value="1"/>
</dbReference>
<dbReference type="SUPFAM" id="SSF52151">
    <property type="entry name" value="FabD/lysophospholipase-like"/>
    <property type="match status" value="1"/>
</dbReference>
<organism evidence="4 5">
    <name type="scientific">Nocardia huaxiensis</name>
    <dbReference type="NCBI Taxonomy" id="2755382"/>
    <lineage>
        <taxon>Bacteria</taxon>
        <taxon>Bacillati</taxon>
        <taxon>Actinomycetota</taxon>
        <taxon>Actinomycetes</taxon>
        <taxon>Mycobacteriales</taxon>
        <taxon>Nocardiaceae</taxon>
        <taxon>Nocardia</taxon>
    </lineage>
</organism>
<evidence type="ECO:0000256" key="2">
    <source>
        <dbReference type="PROSITE-ProRule" id="PRU01161"/>
    </source>
</evidence>
<dbReference type="EMBL" id="CP059399">
    <property type="protein sequence ID" value="QLY30209.1"/>
    <property type="molecule type" value="Genomic_DNA"/>
</dbReference>
<feature type="short sequence motif" description="DGA/G" evidence="2">
    <location>
        <begin position="37"/>
        <end position="39"/>
    </location>
</feature>
<dbReference type="GO" id="GO:0006629">
    <property type="term" value="P:lipid metabolic process"/>
    <property type="evidence" value="ECO:0007669"/>
    <property type="project" value="UniProtKB-KW"/>
</dbReference>
<dbReference type="RefSeq" id="WP_181581408.1">
    <property type="nucleotide sequence ID" value="NZ_CP059399.1"/>
</dbReference>
<feature type="domain" description="PNPLA" evidence="3">
    <location>
        <begin position="1"/>
        <end position="50"/>
    </location>
</feature>
<dbReference type="Proteomes" id="UP000515512">
    <property type="component" value="Chromosome"/>
</dbReference>
<dbReference type="InterPro" id="IPR016035">
    <property type="entry name" value="Acyl_Trfase/lysoPLipase"/>
</dbReference>
<dbReference type="KEGG" id="nhu:H0264_34485"/>
<comment type="caution">
    <text evidence="2">Lacks conserved residue(s) required for the propagation of feature annotation.</text>
</comment>
<sequence>MSEPVSPNAALADALASSTCVPGVFPPIPIEGELYIDGGLRSSINADLALPAEVVVILEPLAHMFPRAGTDRELGSATEISVVPDAEAITAFGPDLFGSAALLPAYESGIRQSGDAAARLKEIWPAR</sequence>
<gene>
    <name evidence="4" type="ORF">H0264_34485</name>
</gene>
<name>A0A7D6ZWA1_9NOCA</name>
<keyword evidence="5" id="KW-1185">Reference proteome</keyword>
<dbReference type="PROSITE" id="PS51635">
    <property type="entry name" value="PNPLA"/>
    <property type="match status" value="1"/>
</dbReference>
<reference evidence="4 5" key="1">
    <citation type="submission" date="2020-07" db="EMBL/GenBank/DDBJ databases">
        <authorList>
            <person name="Zhuang K."/>
            <person name="Ran Y."/>
        </authorList>
    </citation>
    <scope>NUCLEOTIDE SEQUENCE [LARGE SCALE GENOMIC DNA]</scope>
    <source>
        <strain evidence="4 5">WCH-YHL-001</strain>
    </source>
</reference>
<evidence type="ECO:0000313" key="4">
    <source>
        <dbReference type="EMBL" id="QLY30209.1"/>
    </source>
</evidence>
<dbReference type="Gene3D" id="3.40.1090.10">
    <property type="entry name" value="Cytosolic phospholipase A2 catalytic domain"/>
    <property type="match status" value="1"/>
</dbReference>
<protein>
    <submittedName>
        <fullName evidence="4">Patatin-like phospholipase family protein</fullName>
    </submittedName>
</protein>
<evidence type="ECO:0000313" key="5">
    <source>
        <dbReference type="Proteomes" id="UP000515512"/>
    </source>
</evidence>
<evidence type="ECO:0000259" key="3">
    <source>
        <dbReference type="PROSITE" id="PS51635"/>
    </source>
</evidence>
<proteinExistence type="predicted"/>